<gene>
    <name evidence="2" type="ORF">MKW98_007522</name>
</gene>
<name>A0AAD4SBD6_9MAGN</name>
<feature type="domain" description="AARP2CN" evidence="1">
    <location>
        <begin position="5"/>
        <end position="69"/>
    </location>
</feature>
<accession>A0AAD4SBD6</accession>
<dbReference type="EMBL" id="JAJJMB010012081">
    <property type="protein sequence ID" value="KAI3891217.1"/>
    <property type="molecule type" value="Genomic_DNA"/>
</dbReference>
<reference evidence="2" key="1">
    <citation type="submission" date="2022-04" db="EMBL/GenBank/DDBJ databases">
        <title>A functionally conserved STORR gene fusion in Papaver species that diverged 16.8 million years ago.</title>
        <authorList>
            <person name="Catania T."/>
        </authorList>
    </citation>
    <scope>NUCLEOTIDE SEQUENCE</scope>
    <source>
        <strain evidence="2">S-188037</strain>
    </source>
</reference>
<sequence length="70" mass="8137">YLKHQIAKLSSFISTMEFHPSSWRAGRPYMLVDHFKDVTPQETVQMDKECPRNIILEGYLRGCHIEAGTK</sequence>
<organism evidence="2 3">
    <name type="scientific">Papaver atlanticum</name>
    <dbReference type="NCBI Taxonomy" id="357466"/>
    <lineage>
        <taxon>Eukaryota</taxon>
        <taxon>Viridiplantae</taxon>
        <taxon>Streptophyta</taxon>
        <taxon>Embryophyta</taxon>
        <taxon>Tracheophyta</taxon>
        <taxon>Spermatophyta</taxon>
        <taxon>Magnoliopsida</taxon>
        <taxon>Ranunculales</taxon>
        <taxon>Papaveraceae</taxon>
        <taxon>Papaveroideae</taxon>
        <taxon>Papaver</taxon>
    </lineage>
</organism>
<dbReference type="PANTHER" id="PTHR12858">
    <property type="entry name" value="RIBOSOME BIOGENESIS PROTEIN"/>
    <property type="match status" value="1"/>
</dbReference>
<dbReference type="GO" id="GO:0034511">
    <property type="term" value="F:U3 snoRNA binding"/>
    <property type="evidence" value="ECO:0007669"/>
    <property type="project" value="TreeGrafter"/>
</dbReference>
<comment type="caution">
    <text evidence="2">The sequence shown here is derived from an EMBL/GenBank/DDBJ whole genome shotgun (WGS) entry which is preliminary data.</text>
</comment>
<keyword evidence="3" id="KW-1185">Reference proteome</keyword>
<dbReference type="PANTHER" id="PTHR12858:SF2">
    <property type="entry name" value="RIBOSOME BIOGENESIS PROTEIN BMS1 HOMOLOG"/>
    <property type="match status" value="1"/>
</dbReference>
<dbReference type="GO" id="GO:0030686">
    <property type="term" value="C:90S preribosome"/>
    <property type="evidence" value="ECO:0007669"/>
    <property type="project" value="TreeGrafter"/>
</dbReference>
<feature type="non-terminal residue" evidence="2">
    <location>
        <position position="1"/>
    </location>
</feature>
<dbReference type="Proteomes" id="UP001202328">
    <property type="component" value="Unassembled WGS sequence"/>
</dbReference>
<dbReference type="GO" id="GO:0000462">
    <property type="term" value="P:maturation of SSU-rRNA from tricistronic rRNA transcript (SSU-rRNA, 5.8S rRNA, LSU-rRNA)"/>
    <property type="evidence" value="ECO:0007669"/>
    <property type="project" value="TreeGrafter"/>
</dbReference>
<dbReference type="Pfam" id="PF08142">
    <property type="entry name" value="AARP2CN"/>
    <property type="match status" value="1"/>
</dbReference>
<dbReference type="GO" id="GO:0003924">
    <property type="term" value="F:GTPase activity"/>
    <property type="evidence" value="ECO:0007669"/>
    <property type="project" value="TreeGrafter"/>
</dbReference>
<dbReference type="InterPro" id="IPR012948">
    <property type="entry name" value="AARP2CN"/>
</dbReference>
<evidence type="ECO:0000313" key="2">
    <source>
        <dbReference type="EMBL" id="KAI3891217.1"/>
    </source>
</evidence>
<dbReference type="GO" id="GO:0005525">
    <property type="term" value="F:GTP binding"/>
    <property type="evidence" value="ECO:0007669"/>
    <property type="project" value="TreeGrafter"/>
</dbReference>
<evidence type="ECO:0000259" key="1">
    <source>
        <dbReference type="SMART" id="SM00785"/>
    </source>
</evidence>
<dbReference type="SMART" id="SM00785">
    <property type="entry name" value="AARP2CN"/>
    <property type="match status" value="1"/>
</dbReference>
<dbReference type="AlphaFoldDB" id="A0AAD4SBD6"/>
<dbReference type="GO" id="GO:0005634">
    <property type="term" value="C:nucleus"/>
    <property type="evidence" value="ECO:0007669"/>
    <property type="project" value="InterPro"/>
</dbReference>
<feature type="non-terminal residue" evidence="2">
    <location>
        <position position="70"/>
    </location>
</feature>
<protein>
    <recommendedName>
        <fullName evidence="1">AARP2CN domain-containing protein</fullName>
    </recommendedName>
</protein>
<dbReference type="GO" id="GO:0000479">
    <property type="term" value="P:endonucleolytic cleavage of tricistronic rRNA transcript (SSU-rRNA, 5.8S rRNA, LSU-rRNA)"/>
    <property type="evidence" value="ECO:0007669"/>
    <property type="project" value="TreeGrafter"/>
</dbReference>
<evidence type="ECO:0000313" key="3">
    <source>
        <dbReference type="Proteomes" id="UP001202328"/>
    </source>
</evidence>
<dbReference type="InterPro" id="IPR039761">
    <property type="entry name" value="Bms1/Tsr1"/>
</dbReference>
<proteinExistence type="predicted"/>